<dbReference type="Pfam" id="PF06348">
    <property type="entry name" value="DUF1059"/>
    <property type="match status" value="1"/>
</dbReference>
<sequence>MKTFACGDVVPGCSARFSAADEDGILAQVAGHAAHDHGIHDVTPELVQAVRDRIVSA</sequence>
<name>A0A853CF33_9ACTN</name>
<reference evidence="1 2" key="1">
    <citation type="submission" date="2020-07" db="EMBL/GenBank/DDBJ databases">
        <title>Sequencing the genomes of 1000 actinobacteria strains.</title>
        <authorList>
            <person name="Klenk H.-P."/>
        </authorList>
    </citation>
    <scope>NUCLEOTIDE SEQUENCE [LARGE SCALE GENOMIC DNA]</scope>
    <source>
        <strain evidence="1 2">DSM 104001</strain>
    </source>
</reference>
<gene>
    <name evidence="1" type="ORF">GGQ55_002039</name>
</gene>
<evidence type="ECO:0000313" key="2">
    <source>
        <dbReference type="Proteomes" id="UP000541969"/>
    </source>
</evidence>
<protein>
    <submittedName>
        <fullName evidence="1">Putative small metal-binding protein</fullName>
    </submittedName>
</protein>
<dbReference type="Proteomes" id="UP000541969">
    <property type="component" value="Unassembled WGS sequence"/>
</dbReference>
<dbReference type="InterPro" id="IPR009409">
    <property type="entry name" value="DUF1059"/>
</dbReference>
<evidence type="ECO:0000313" key="1">
    <source>
        <dbReference type="EMBL" id="NYJ05761.1"/>
    </source>
</evidence>
<dbReference type="RefSeq" id="WP_179716374.1">
    <property type="nucleotide sequence ID" value="NZ_JACBZT010000001.1"/>
</dbReference>
<comment type="caution">
    <text evidence="1">The sequence shown here is derived from an EMBL/GenBank/DDBJ whole genome shotgun (WGS) entry which is preliminary data.</text>
</comment>
<accession>A0A853CF33</accession>
<proteinExistence type="predicted"/>
<dbReference type="EMBL" id="JACBZT010000001">
    <property type="protein sequence ID" value="NYJ05761.1"/>
    <property type="molecule type" value="Genomic_DNA"/>
</dbReference>
<organism evidence="1 2">
    <name type="scientific">Petropleomorpha daqingensis</name>
    <dbReference type="NCBI Taxonomy" id="2026353"/>
    <lineage>
        <taxon>Bacteria</taxon>
        <taxon>Bacillati</taxon>
        <taxon>Actinomycetota</taxon>
        <taxon>Actinomycetes</taxon>
        <taxon>Geodermatophilales</taxon>
        <taxon>Geodermatophilaceae</taxon>
        <taxon>Petropleomorpha</taxon>
    </lineage>
</organism>
<dbReference type="AlphaFoldDB" id="A0A853CF33"/>
<keyword evidence="2" id="KW-1185">Reference proteome</keyword>